<sequence length="99" mass="11110">MADTNDKEKCGDCTVHTTYTPSPVPSSYHYNDSLYVSTEKRRVSVVATGEVCEVRSKSEIALDNANKSIILEDDVSHNFTYRTPRKAVILDEHNSQQTT</sequence>
<organism evidence="1">
    <name type="scientific">Lygus hesperus</name>
    <name type="common">Western plant bug</name>
    <dbReference type="NCBI Taxonomy" id="30085"/>
    <lineage>
        <taxon>Eukaryota</taxon>
        <taxon>Metazoa</taxon>
        <taxon>Ecdysozoa</taxon>
        <taxon>Arthropoda</taxon>
        <taxon>Hexapoda</taxon>
        <taxon>Insecta</taxon>
        <taxon>Pterygota</taxon>
        <taxon>Neoptera</taxon>
        <taxon>Paraneoptera</taxon>
        <taxon>Hemiptera</taxon>
        <taxon>Heteroptera</taxon>
        <taxon>Panheteroptera</taxon>
        <taxon>Cimicomorpha</taxon>
        <taxon>Miridae</taxon>
        <taxon>Mirini</taxon>
        <taxon>Lygus</taxon>
    </lineage>
</organism>
<evidence type="ECO:0000313" key="1">
    <source>
        <dbReference type="EMBL" id="JAG09902.1"/>
    </source>
</evidence>
<evidence type="ECO:0000313" key="2">
    <source>
        <dbReference type="EMBL" id="JAQ06149.1"/>
    </source>
</evidence>
<name>A0A0A9WN57_LYGHE</name>
<accession>A0A0A9WN57</accession>
<reference evidence="2" key="3">
    <citation type="journal article" date="2016" name="Gigascience">
        <title>De novo construction of an expanded transcriptome assembly for the western tarnished plant bug, Lygus hesperus.</title>
        <authorList>
            <person name="Tassone E.E."/>
            <person name="Geib S.M."/>
            <person name="Hall B."/>
            <person name="Fabrick J.A."/>
            <person name="Brent C.S."/>
            <person name="Hull J.J."/>
        </authorList>
    </citation>
    <scope>NUCLEOTIDE SEQUENCE</scope>
</reference>
<reference evidence="1" key="1">
    <citation type="journal article" date="2014" name="PLoS ONE">
        <title>Transcriptome-Based Identification of ABC Transporters in the Western Tarnished Plant Bug Lygus hesperus.</title>
        <authorList>
            <person name="Hull J.J."/>
            <person name="Chaney K."/>
            <person name="Geib S.M."/>
            <person name="Fabrick J.A."/>
            <person name="Brent C.S."/>
            <person name="Walsh D."/>
            <person name="Lavine L.C."/>
        </authorList>
    </citation>
    <scope>NUCLEOTIDE SEQUENCE</scope>
</reference>
<dbReference type="AlphaFoldDB" id="A0A0A9WN57"/>
<proteinExistence type="predicted"/>
<protein>
    <submittedName>
        <fullName evidence="1">Uncharacterized protein</fullName>
    </submittedName>
</protein>
<dbReference type="EMBL" id="GBHO01033702">
    <property type="protein sequence ID" value="JAG09902.1"/>
    <property type="molecule type" value="Transcribed_RNA"/>
</dbReference>
<dbReference type="EMBL" id="GDHC01012480">
    <property type="protein sequence ID" value="JAQ06149.1"/>
    <property type="molecule type" value="Transcribed_RNA"/>
</dbReference>
<reference evidence="1" key="2">
    <citation type="submission" date="2014-07" db="EMBL/GenBank/DDBJ databases">
        <authorList>
            <person name="Hull J."/>
        </authorList>
    </citation>
    <scope>NUCLEOTIDE SEQUENCE</scope>
</reference>
<gene>
    <name evidence="1" type="ORF">CM83_73725</name>
    <name evidence="2" type="ORF">g.5262</name>
</gene>